<gene>
    <name evidence="1" type="ORF">CLV58_11222</name>
</gene>
<dbReference type="EMBL" id="PVTE01000012">
    <property type="protein sequence ID" value="PRY36432.1"/>
    <property type="molecule type" value="Genomic_DNA"/>
</dbReference>
<proteinExistence type="predicted"/>
<reference evidence="1 2" key="1">
    <citation type="submission" date="2018-03" db="EMBL/GenBank/DDBJ databases">
        <title>Genomic Encyclopedia of Archaeal and Bacterial Type Strains, Phase II (KMG-II): from individual species to whole genera.</title>
        <authorList>
            <person name="Goeker M."/>
        </authorList>
    </citation>
    <scope>NUCLEOTIDE SEQUENCE [LARGE SCALE GENOMIC DNA]</scope>
    <source>
        <strain evidence="1 2">DSM 28354</strain>
    </source>
</reference>
<evidence type="ECO:0000313" key="1">
    <source>
        <dbReference type="EMBL" id="PRY36432.1"/>
    </source>
</evidence>
<comment type="caution">
    <text evidence="1">The sequence shown here is derived from an EMBL/GenBank/DDBJ whole genome shotgun (WGS) entry which is preliminary data.</text>
</comment>
<evidence type="ECO:0000313" key="2">
    <source>
        <dbReference type="Proteomes" id="UP000238375"/>
    </source>
</evidence>
<dbReference type="SUPFAM" id="SSF47240">
    <property type="entry name" value="Ferritin-like"/>
    <property type="match status" value="1"/>
</dbReference>
<dbReference type="Proteomes" id="UP000238375">
    <property type="component" value="Unassembled WGS sequence"/>
</dbReference>
<accession>A0A2T0SSN9</accession>
<dbReference type="AlphaFoldDB" id="A0A2T0SSN9"/>
<dbReference type="InterPro" id="IPR009078">
    <property type="entry name" value="Ferritin-like_SF"/>
</dbReference>
<dbReference type="OrthoDB" id="954262at2"/>
<dbReference type="RefSeq" id="WP_106138641.1">
    <property type="nucleotide sequence ID" value="NZ_PVTE01000012.1"/>
</dbReference>
<sequence>MNLQNILSEIEKVDGDALARIEHMSRRSIFQSLLKKTVAGAGAAAFAGVLNQTYAQNSSVADVLNYALTLEYLEAEFYNMSLATPGLIPSAARAYYQQIANHENAHVALLKSALGSAAVPKPTFDFTAGGMFGTVFSSTETNYALAQAFEDTGVRAYKGQATALMSAPAILTVALQIHSVEARHAARIRFLRGQNGWISKSEASGLPAAIYAGEDNVIQGGVNLSVAFPQYPGGNRITEAFDEPLTMSQVLAIAGPFIKSLNR</sequence>
<name>A0A2T0SSN9_9BACT</name>
<dbReference type="CDD" id="cd00657">
    <property type="entry name" value="Ferritin_like"/>
    <property type="match status" value="1"/>
</dbReference>
<keyword evidence="2" id="KW-1185">Reference proteome</keyword>
<protein>
    <submittedName>
        <fullName evidence="1">Ferritin-like protein</fullName>
    </submittedName>
</protein>
<dbReference type="Pfam" id="PF13668">
    <property type="entry name" value="Ferritin_2"/>
    <property type="match status" value="1"/>
</dbReference>
<organism evidence="1 2">
    <name type="scientific">Spirosoma oryzae</name>
    <dbReference type="NCBI Taxonomy" id="1469603"/>
    <lineage>
        <taxon>Bacteria</taxon>
        <taxon>Pseudomonadati</taxon>
        <taxon>Bacteroidota</taxon>
        <taxon>Cytophagia</taxon>
        <taxon>Cytophagales</taxon>
        <taxon>Cytophagaceae</taxon>
        <taxon>Spirosoma</taxon>
    </lineage>
</organism>